<dbReference type="PANTHER" id="PTHR12879">
    <property type="entry name" value="SPHINGOLIPID DELTA 4 DESATURASE/C-4 HYDROXYLASE PROTEIN DES2"/>
    <property type="match status" value="1"/>
</dbReference>
<keyword evidence="1" id="KW-0472">Membrane</keyword>
<accession>A0AB34JC37</accession>
<name>A0AB34JC37_PRYPA</name>
<feature type="domain" description="Fatty acid desaturase" evidence="3">
    <location>
        <begin position="204"/>
        <end position="368"/>
    </location>
</feature>
<reference evidence="4 5" key="1">
    <citation type="journal article" date="2024" name="Science">
        <title>Giant polyketide synthase enzymes in the biosynthesis of giant marine polyether toxins.</title>
        <authorList>
            <person name="Fallon T.R."/>
            <person name="Shende V.V."/>
            <person name="Wierzbicki I.H."/>
            <person name="Pendleton A.L."/>
            <person name="Watervoot N.F."/>
            <person name="Auber R.P."/>
            <person name="Gonzalez D.J."/>
            <person name="Wisecaver J.H."/>
            <person name="Moore B.S."/>
        </authorList>
    </citation>
    <scope>NUCLEOTIDE SEQUENCE [LARGE SCALE GENOMIC DNA]</scope>
    <source>
        <strain evidence="4 5">12B1</strain>
    </source>
</reference>
<organism evidence="4 5">
    <name type="scientific">Prymnesium parvum</name>
    <name type="common">Toxic golden alga</name>
    <dbReference type="NCBI Taxonomy" id="97485"/>
    <lineage>
        <taxon>Eukaryota</taxon>
        <taxon>Haptista</taxon>
        <taxon>Haptophyta</taxon>
        <taxon>Prymnesiophyceae</taxon>
        <taxon>Prymnesiales</taxon>
        <taxon>Prymnesiaceae</taxon>
        <taxon>Prymnesium</taxon>
    </lineage>
</organism>
<dbReference type="Proteomes" id="UP001515480">
    <property type="component" value="Unassembled WGS sequence"/>
</dbReference>
<dbReference type="InterPro" id="IPR005804">
    <property type="entry name" value="FA_desaturase_dom"/>
</dbReference>
<dbReference type="GO" id="GO:0016020">
    <property type="term" value="C:membrane"/>
    <property type="evidence" value="ECO:0007669"/>
    <property type="project" value="GOC"/>
</dbReference>
<feature type="transmembrane region" description="Helical" evidence="1">
    <location>
        <begin position="230"/>
        <end position="248"/>
    </location>
</feature>
<evidence type="ECO:0000259" key="3">
    <source>
        <dbReference type="Pfam" id="PF00487"/>
    </source>
</evidence>
<proteinExistence type="predicted"/>
<comment type="caution">
    <text evidence="4">The sequence shown here is derived from an EMBL/GenBank/DDBJ whole genome shotgun (WGS) entry which is preliminary data.</text>
</comment>
<protein>
    <recommendedName>
        <fullName evidence="3">Fatty acid desaturase domain-containing protein</fullName>
    </recommendedName>
</protein>
<evidence type="ECO:0000256" key="2">
    <source>
        <dbReference type="SAM" id="SignalP"/>
    </source>
</evidence>
<keyword evidence="1" id="KW-1133">Transmembrane helix</keyword>
<dbReference type="GO" id="GO:0046513">
    <property type="term" value="P:ceramide biosynthetic process"/>
    <property type="evidence" value="ECO:0007669"/>
    <property type="project" value="TreeGrafter"/>
</dbReference>
<feature type="signal peptide" evidence="2">
    <location>
        <begin position="1"/>
        <end position="18"/>
    </location>
</feature>
<dbReference type="PANTHER" id="PTHR12879:SF8">
    <property type="entry name" value="SPHINGOLIPID DELTA(4)-DESATURASE DES1"/>
    <property type="match status" value="1"/>
</dbReference>
<dbReference type="EMBL" id="JBGBPQ010000009">
    <property type="protein sequence ID" value="KAL1519329.1"/>
    <property type="molecule type" value="Genomic_DNA"/>
</dbReference>
<dbReference type="AlphaFoldDB" id="A0AB34JC37"/>
<evidence type="ECO:0000313" key="5">
    <source>
        <dbReference type="Proteomes" id="UP001515480"/>
    </source>
</evidence>
<keyword evidence="5" id="KW-1185">Reference proteome</keyword>
<keyword evidence="1" id="KW-0812">Transmembrane</keyword>
<evidence type="ECO:0000313" key="4">
    <source>
        <dbReference type="EMBL" id="KAL1519329.1"/>
    </source>
</evidence>
<gene>
    <name evidence="4" type="ORF">AB1Y20_022855</name>
</gene>
<evidence type="ECO:0000256" key="1">
    <source>
        <dbReference type="SAM" id="Phobius"/>
    </source>
</evidence>
<dbReference type="GO" id="GO:0042284">
    <property type="term" value="F:sphingolipid delta-4 desaturase activity"/>
    <property type="evidence" value="ECO:0007669"/>
    <property type="project" value="TreeGrafter"/>
</dbReference>
<sequence>MLSLPLATLALASPAASPARWHVDRRAAILRKHPELLDLASPEPLTLPLLVATNSAQLAACITCAHLPAAELLPTAVLLGGTLSLWQFALLHDVKHGTAALPSKLSANDVLFAGSLPSLFGYYLYLRHGHLSHHKNFGTLPLKALFDSEVSNFEDGDALFVAHRQSMPGDAPDKQIGFLGKKDVGGLGISISRTIYSLFWADPGDTSVSQRLAPLWNACVYSFSMTFERAALVVGGGYAVALTGRNYFFPNKPQSFHDNASMYARASLLLQLVLLAAVGPGAIVYLFWAEVGWQLPIHPASAMFVSNHPSLDAKGATGVHGCQPTASVYLGEWYDWLCCFSNFHVEHHDFPDVPAFRLRKLRDRAATFYSSEALHGCEDGWWETMRRTFVRRDFYACSGVGEEA</sequence>
<dbReference type="Pfam" id="PF00487">
    <property type="entry name" value="FA_desaturase"/>
    <property type="match status" value="1"/>
</dbReference>
<feature type="chain" id="PRO_5044230347" description="Fatty acid desaturase domain-containing protein" evidence="2">
    <location>
        <begin position="19"/>
        <end position="404"/>
    </location>
</feature>
<feature type="transmembrane region" description="Helical" evidence="1">
    <location>
        <begin position="268"/>
        <end position="288"/>
    </location>
</feature>
<keyword evidence="2" id="KW-0732">Signal</keyword>